<accession>A0A4U6XCU6</accession>
<dbReference type="OrthoDB" id="4831017at2759"/>
<feature type="transmembrane region" description="Helical" evidence="2">
    <location>
        <begin position="216"/>
        <end position="238"/>
    </location>
</feature>
<feature type="transmembrane region" description="Helical" evidence="2">
    <location>
        <begin position="258"/>
        <end position="281"/>
    </location>
</feature>
<organism evidence="3 4">
    <name type="scientific">Colletotrichum tanaceti</name>
    <dbReference type="NCBI Taxonomy" id="1306861"/>
    <lineage>
        <taxon>Eukaryota</taxon>
        <taxon>Fungi</taxon>
        <taxon>Dikarya</taxon>
        <taxon>Ascomycota</taxon>
        <taxon>Pezizomycotina</taxon>
        <taxon>Sordariomycetes</taxon>
        <taxon>Hypocreomycetidae</taxon>
        <taxon>Glomerellales</taxon>
        <taxon>Glomerellaceae</taxon>
        <taxon>Colletotrichum</taxon>
        <taxon>Colletotrichum destructivum species complex</taxon>
    </lineage>
</organism>
<evidence type="ECO:0000313" key="3">
    <source>
        <dbReference type="EMBL" id="TKW53009.1"/>
    </source>
</evidence>
<feature type="region of interest" description="Disordered" evidence="1">
    <location>
        <begin position="291"/>
        <end position="384"/>
    </location>
</feature>
<proteinExistence type="predicted"/>
<dbReference type="EMBL" id="PJEX01000210">
    <property type="protein sequence ID" value="TKW53009.1"/>
    <property type="molecule type" value="Genomic_DNA"/>
</dbReference>
<feature type="compositionally biased region" description="Low complexity" evidence="1">
    <location>
        <begin position="348"/>
        <end position="361"/>
    </location>
</feature>
<keyword evidence="2" id="KW-1133">Transmembrane helix</keyword>
<feature type="compositionally biased region" description="Basic and acidic residues" evidence="1">
    <location>
        <begin position="310"/>
        <end position="327"/>
    </location>
</feature>
<evidence type="ECO:0000313" key="4">
    <source>
        <dbReference type="Proteomes" id="UP000310108"/>
    </source>
</evidence>
<feature type="transmembrane region" description="Helical" evidence="2">
    <location>
        <begin position="32"/>
        <end position="55"/>
    </location>
</feature>
<evidence type="ECO:0000256" key="2">
    <source>
        <dbReference type="SAM" id="Phobius"/>
    </source>
</evidence>
<feature type="transmembrane region" description="Helical" evidence="2">
    <location>
        <begin position="176"/>
        <end position="195"/>
    </location>
</feature>
<protein>
    <recommendedName>
        <fullName evidence="5">SUR7 family protein pun1</fullName>
    </recommendedName>
</protein>
<evidence type="ECO:0000256" key="1">
    <source>
        <dbReference type="SAM" id="MobiDB-lite"/>
    </source>
</evidence>
<keyword evidence="2" id="KW-0812">Transmembrane</keyword>
<dbReference type="AlphaFoldDB" id="A0A4U6XCU6"/>
<comment type="caution">
    <text evidence="3">The sequence shown here is derived from an EMBL/GenBank/DDBJ whole genome shotgun (WGS) entry which is preliminary data.</text>
</comment>
<evidence type="ECO:0008006" key="5">
    <source>
        <dbReference type="Google" id="ProtNLM"/>
    </source>
</evidence>
<dbReference type="Proteomes" id="UP000310108">
    <property type="component" value="Unassembled WGS sequence"/>
</dbReference>
<keyword evidence="2" id="KW-0472">Membrane</keyword>
<gene>
    <name evidence="3" type="ORF">CTA1_12678</name>
</gene>
<reference evidence="3 4" key="1">
    <citation type="journal article" date="2019" name="PLoS ONE">
        <title>Comparative genome analysis indicates high evolutionary potential of pathogenicity genes in Colletotrichum tanaceti.</title>
        <authorList>
            <person name="Lelwala R.V."/>
            <person name="Korhonen P.K."/>
            <person name="Young N.D."/>
            <person name="Scott J.B."/>
            <person name="Ades P.A."/>
            <person name="Gasser R.B."/>
            <person name="Taylor P.W.J."/>
        </authorList>
    </citation>
    <scope>NUCLEOTIDE SEQUENCE [LARGE SCALE GENOMIC DNA]</scope>
    <source>
        <strain evidence="3">BRIP57314</strain>
    </source>
</reference>
<sequence length="401" mass="43879">MNAPDDDDDDRSSGGPKYIFERHEEKKIRRRLIMSAFAFDFFAVAVIIALCVGGWTRSNEGWATNTMSEDSHLVTWSAPYLRSETGLQSTFVVSWFLSSTCYSEHSRNNNDFAQGGCIHRKPGSPFNLGNIMNEIEIKLYETASAYHGVGVQGMFEGLEDVDLSSAATITSSRDAVASYVVFLVLSLGAWMWHGFVKRNSIVIKLNTWRVMACTQALAGIALLVASALTTASALKANAVLGKYESVFEYHSSGTSFKAMTWCAFGSHLFSLLAYFGSILIWQRLQRPELYPPEPEPEPGAVPLAVAGSGENRRSRRDAPVHREHDPNDVVDDELPPYSRVDPIGMNMSGRRSPRGSGASPGSDEDIELGPMGGQGDMHGVDMNVPAPDYELHARLSGRGGT</sequence>
<name>A0A4U6XCU6_9PEZI</name>
<keyword evidence="4" id="KW-1185">Reference proteome</keyword>